<dbReference type="FunFam" id="3.30.70.870:FF:000004">
    <property type="entry name" value="Translation factor GUF1, mitochondrial"/>
    <property type="match status" value="1"/>
</dbReference>
<dbReference type="GO" id="GO:0005525">
    <property type="term" value="F:GTP binding"/>
    <property type="evidence" value="ECO:0007669"/>
    <property type="project" value="UniProtKB-UniRule"/>
</dbReference>
<dbReference type="GO" id="GO:0003924">
    <property type="term" value="F:GTPase activity"/>
    <property type="evidence" value="ECO:0007669"/>
    <property type="project" value="UniProtKB-UniRule"/>
</dbReference>
<comment type="catalytic activity">
    <reaction evidence="8 11">
        <text>GTP + H2O = GDP + phosphate + H(+)</text>
        <dbReference type="Rhea" id="RHEA:19669"/>
        <dbReference type="ChEBI" id="CHEBI:15377"/>
        <dbReference type="ChEBI" id="CHEBI:15378"/>
        <dbReference type="ChEBI" id="CHEBI:37565"/>
        <dbReference type="ChEBI" id="CHEBI:43474"/>
        <dbReference type="ChEBI" id="CHEBI:58189"/>
        <dbReference type="EC" id="3.6.5.n1"/>
    </reaction>
</comment>
<evidence type="ECO:0000256" key="4">
    <source>
        <dbReference type="ARBA" id="ARBA00022801"/>
    </source>
</evidence>
<evidence type="ECO:0000256" key="11">
    <source>
        <dbReference type="HAMAP-Rule" id="MF_00071"/>
    </source>
</evidence>
<keyword evidence="6 11" id="KW-0342">GTP-binding</keyword>
<dbReference type="InterPro" id="IPR006297">
    <property type="entry name" value="EF-4"/>
</dbReference>
<evidence type="ECO:0000256" key="3">
    <source>
        <dbReference type="ARBA" id="ARBA00022741"/>
    </source>
</evidence>
<evidence type="ECO:0000259" key="12">
    <source>
        <dbReference type="PROSITE" id="PS51722"/>
    </source>
</evidence>
<dbReference type="SUPFAM" id="SSF52540">
    <property type="entry name" value="P-loop containing nucleoside triphosphate hydrolases"/>
    <property type="match status" value="1"/>
</dbReference>
<dbReference type="eggNOG" id="COG0481">
    <property type="taxonomic scope" value="Bacteria"/>
</dbReference>
<feature type="binding site" evidence="11">
    <location>
        <begin position="128"/>
        <end position="131"/>
    </location>
    <ligand>
        <name>GTP</name>
        <dbReference type="ChEBI" id="CHEBI:37565"/>
    </ligand>
</feature>
<dbReference type="CDD" id="cd01890">
    <property type="entry name" value="LepA"/>
    <property type="match status" value="1"/>
</dbReference>
<feature type="domain" description="Tr-type G" evidence="12">
    <location>
        <begin position="2"/>
        <end position="181"/>
    </location>
</feature>
<dbReference type="Pfam" id="PF00679">
    <property type="entry name" value="EFG_C"/>
    <property type="match status" value="1"/>
</dbReference>
<dbReference type="STRING" id="28125.HMPREF3202_00709"/>
<dbReference type="RefSeq" id="WP_061314763.1">
    <property type="nucleotide sequence ID" value="NZ_KQ965641.1"/>
</dbReference>
<evidence type="ECO:0000256" key="2">
    <source>
        <dbReference type="ARBA" id="ARBA00022475"/>
    </source>
</evidence>
<dbReference type="Proteomes" id="UP000070093">
    <property type="component" value="Unassembled WGS sequence"/>
</dbReference>
<dbReference type="Pfam" id="PF06421">
    <property type="entry name" value="LepA_C"/>
    <property type="match status" value="1"/>
</dbReference>
<dbReference type="InterPro" id="IPR000795">
    <property type="entry name" value="T_Tr_GTP-bd_dom"/>
</dbReference>
<dbReference type="Gene3D" id="3.40.50.300">
    <property type="entry name" value="P-loop containing nucleotide triphosphate hydrolases"/>
    <property type="match status" value="1"/>
</dbReference>
<dbReference type="SUPFAM" id="SSF54980">
    <property type="entry name" value="EF-G C-terminal domain-like"/>
    <property type="match status" value="2"/>
</dbReference>
<dbReference type="CDD" id="cd03699">
    <property type="entry name" value="EF4_II"/>
    <property type="match status" value="1"/>
</dbReference>
<dbReference type="InterPro" id="IPR000640">
    <property type="entry name" value="EFG_V-like"/>
</dbReference>
<dbReference type="CDD" id="cd03709">
    <property type="entry name" value="lepA_C"/>
    <property type="match status" value="1"/>
</dbReference>
<dbReference type="FunFam" id="3.30.70.2570:FF:000001">
    <property type="entry name" value="Translation factor GUF1, mitochondrial"/>
    <property type="match status" value="1"/>
</dbReference>
<dbReference type="InterPro" id="IPR004161">
    <property type="entry name" value="EFTu-like_2"/>
</dbReference>
<proteinExistence type="inferred from homology"/>
<comment type="similarity">
    <text evidence="1 11">Belongs to the TRAFAC class translation factor GTPase superfamily. Classic translation factor GTPase family. LepA subfamily.</text>
</comment>
<evidence type="ECO:0000256" key="5">
    <source>
        <dbReference type="ARBA" id="ARBA00022917"/>
    </source>
</evidence>
<comment type="caution">
    <text evidence="13">The sequence shown here is derived from an EMBL/GenBank/DDBJ whole genome shotgun (WGS) entry which is preliminary data.</text>
</comment>
<keyword evidence="7 11" id="KW-0472">Membrane</keyword>
<keyword evidence="5 11" id="KW-0648">Protein biosynthesis</keyword>
<dbReference type="Gene3D" id="3.30.70.870">
    <property type="entry name" value="Elongation Factor G (Translational Gtpase), domain 3"/>
    <property type="match status" value="1"/>
</dbReference>
<protein>
    <recommendedName>
        <fullName evidence="11">Elongation factor 4</fullName>
        <shortName evidence="11">EF-4</shortName>
        <ecNumber evidence="11">3.6.5.n1</ecNumber>
    </recommendedName>
    <alternativeName>
        <fullName evidence="11">Ribosomal back-translocase LepA</fullName>
    </alternativeName>
</protein>
<dbReference type="GO" id="GO:0005886">
    <property type="term" value="C:plasma membrane"/>
    <property type="evidence" value="ECO:0007669"/>
    <property type="project" value="UniProtKB-SubCell"/>
</dbReference>
<dbReference type="Gene3D" id="2.40.30.10">
    <property type="entry name" value="Translation factors"/>
    <property type="match status" value="1"/>
</dbReference>
<dbReference type="PRINTS" id="PR00315">
    <property type="entry name" value="ELONGATNFCT"/>
</dbReference>
<gene>
    <name evidence="11" type="primary">lepA</name>
    <name evidence="13" type="ORF">HMPREF3202_00709</name>
</gene>
<evidence type="ECO:0000313" key="13">
    <source>
        <dbReference type="EMBL" id="KXO17947.1"/>
    </source>
</evidence>
<dbReference type="PANTHER" id="PTHR43512">
    <property type="entry name" value="TRANSLATION FACTOR GUF1-RELATED"/>
    <property type="match status" value="1"/>
</dbReference>
<dbReference type="FunFam" id="3.40.50.300:FF:000078">
    <property type="entry name" value="Elongation factor 4"/>
    <property type="match status" value="1"/>
</dbReference>
<dbReference type="InterPro" id="IPR005225">
    <property type="entry name" value="Small_GTP-bd"/>
</dbReference>
<dbReference type="CDD" id="cd16260">
    <property type="entry name" value="EF4_III"/>
    <property type="match status" value="1"/>
</dbReference>
<dbReference type="FunFam" id="3.30.70.240:FF:000007">
    <property type="entry name" value="Translation factor GUF1, mitochondrial"/>
    <property type="match status" value="1"/>
</dbReference>
<dbReference type="GO" id="GO:0045727">
    <property type="term" value="P:positive regulation of translation"/>
    <property type="evidence" value="ECO:0007669"/>
    <property type="project" value="UniProtKB-UniRule"/>
</dbReference>
<dbReference type="InterPro" id="IPR013842">
    <property type="entry name" value="LepA_CTD"/>
</dbReference>
<dbReference type="FunFam" id="2.40.30.10:FF:000015">
    <property type="entry name" value="Translation factor GUF1, mitochondrial"/>
    <property type="match status" value="1"/>
</dbReference>
<dbReference type="GO" id="GO:0043022">
    <property type="term" value="F:ribosome binding"/>
    <property type="evidence" value="ECO:0007669"/>
    <property type="project" value="UniProtKB-UniRule"/>
</dbReference>
<comment type="similarity">
    <text evidence="10">Belongs to the GTP-binding elongation factor family. LepA subfamily.</text>
</comment>
<dbReference type="AlphaFoldDB" id="A0A137SZW3"/>
<feature type="binding site" evidence="11">
    <location>
        <begin position="14"/>
        <end position="19"/>
    </location>
    <ligand>
        <name>GTP</name>
        <dbReference type="ChEBI" id="CHEBI:37565"/>
    </ligand>
</feature>
<reference evidence="13 14" key="1">
    <citation type="submission" date="2016-02" db="EMBL/GenBank/DDBJ databases">
        <authorList>
            <person name="Wen L."/>
            <person name="He K."/>
            <person name="Yang H."/>
        </authorList>
    </citation>
    <scope>NUCLEOTIDE SEQUENCE [LARGE SCALE GENOMIC DNA]</scope>
    <source>
        <strain evidence="13 14">GED7880</strain>
    </source>
</reference>
<evidence type="ECO:0000256" key="1">
    <source>
        <dbReference type="ARBA" id="ARBA00005454"/>
    </source>
</evidence>
<accession>A0A137SZW3</accession>
<dbReference type="HAMAP" id="MF_00071">
    <property type="entry name" value="LepA"/>
    <property type="match status" value="1"/>
</dbReference>
<comment type="subcellular location">
    <subcellularLocation>
        <location evidence="11">Cell membrane</location>
        <topology evidence="11">Peripheral membrane protein</topology>
        <orientation evidence="11">Cytoplasmic side</orientation>
    </subcellularLocation>
</comment>
<keyword evidence="3 11" id="KW-0547">Nucleotide-binding</keyword>
<organism evidence="13 14">
    <name type="scientific">Prevotella bivia</name>
    <dbReference type="NCBI Taxonomy" id="28125"/>
    <lineage>
        <taxon>Bacteria</taxon>
        <taxon>Pseudomonadati</taxon>
        <taxon>Bacteroidota</taxon>
        <taxon>Bacteroidia</taxon>
        <taxon>Bacteroidales</taxon>
        <taxon>Prevotellaceae</taxon>
        <taxon>Prevotella</taxon>
    </lineage>
</organism>
<evidence type="ECO:0000256" key="10">
    <source>
        <dbReference type="ARBA" id="ARBA00061052"/>
    </source>
</evidence>
<dbReference type="Gene3D" id="3.30.70.240">
    <property type="match status" value="1"/>
</dbReference>
<evidence type="ECO:0000256" key="9">
    <source>
        <dbReference type="ARBA" id="ARBA00057626"/>
    </source>
</evidence>
<dbReference type="EMBL" id="LTAG01000025">
    <property type="protein sequence ID" value="KXO17947.1"/>
    <property type="molecule type" value="Genomic_DNA"/>
</dbReference>
<dbReference type="InterPro" id="IPR027417">
    <property type="entry name" value="P-loop_NTPase"/>
</dbReference>
<dbReference type="Gene3D" id="3.30.70.2570">
    <property type="entry name" value="Elongation factor 4, C-terminal domain"/>
    <property type="match status" value="1"/>
</dbReference>
<keyword evidence="4 11" id="KW-0378">Hydrolase</keyword>
<dbReference type="PATRIC" id="fig|28125.4.peg.697"/>
<dbReference type="NCBIfam" id="TIGR00231">
    <property type="entry name" value="small_GTP"/>
    <property type="match status" value="1"/>
</dbReference>
<dbReference type="Pfam" id="PF00009">
    <property type="entry name" value="GTP_EFTU"/>
    <property type="match status" value="1"/>
</dbReference>
<dbReference type="PANTHER" id="PTHR43512:SF4">
    <property type="entry name" value="TRANSLATION FACTOR GUF1 HOMOLOG, CHLOROPLASTIC"/>
    <property type="match status" value="1"/>
</dbReference>
<sequence>MQHIRNFCIIAHIDHGKSTLADRLLEHTNTIQITEGQMLDNMDLEKERGITIKSHAIQMEYEKDGSKYVLNLIDTPGHVDFSYEVSRSIAACEGALLIVDATQGVQAQTISNLYMAIDHNLEIIPVINKIDMPNAMPEEVEDEIVDLIGCDPSDIIRASGKTGEGVDAILDAIVEKVPAPTGDPKVPLQAMVFDSIFNSFRGIITLCKVVNGVIRKGDKVKFVQTGMEYDADEVGVLKMDMKPTKELSTGEVGYIISGIKNATEVKVGDTITHIDQPCKNAIAGFQEVKPMVFAGVYPIDPNDYEGLRSSLEKLQLNDASLTFMPESSQALGFGFRCGFLGLLHMEIVQERLDREFNMDVITTVPNVSYKVYDKQGVEKEVHNPSGLPEQTMIEHIEEPYIKASIITTADFIGPIMTLCLDKRGELVSQNYVSGNRLELIFMIPLGEIVIDFYDKLKSISKGYASFDYHIDSFRPSKLAKLDILLNGEPVDALSTLTHETNAVTFGRRICEKLKDLIPRQQFDIAIQAAIGAKIIARETIKQVRKDVTAKCYGGDVSRKRKLLEKQKKGKKRMKQVGNVQVPQKAFLAVLKLD</sequence>
<evidence type="ECO:0000313" key="14">
    <source>
        <dbReference type="Proteomes" id="UP000070093"/>
    </source>
</evidence>
<evidence type="ECO:0000256" key="8">
    <source>
        <dbReference type="ARBA" id="ARBA00050293"/>
    </source>
</evidence>
<dbReference type="GO" id="GO:0003746">
    <property type="term" value="F:translation elongation factor activity"/>
    <property type="evidence" value="ECO:0007669"/>
    <property type="project" value="UniProtKB-UniRule"/>
</dbReference>
<evidence type="ECO:0000256" key="7">
    <source>
        <dbReference type="ARBA" id="ARBA00023136"/>
    </source>
</evidence>
<dbReference type="EC" id="3.6.5.n1" evidence="11"/>
<dbReference type="InterPro" id="IPR038363">
    <property type="entry name" value="LepA_C_sf"/>
</dbReference>
<keyword evidence="2 11" id="KW-1003">Cell membrane</keyword>
<name>A0A137SZW3_9BACT</name>
<dbReference type="InterPro" id="IPR035654">
    <property type="entry name" value="LepA_IV"/>
</dbReference>
<dbReference type="NCBIfam" id="TIGR01393">
    <property type="entry name" value="lepA"/>
    <property type="match status" value="1"/>
</dbReference>
<dbReference type="InterPro" id="IPR035647">
    <property type="entry name" value="EFG_III/V"/>
</dbReference>
<dbReference type="PROSITE" id="PS51722">
    <property type="entry name" value="G_TR_2"/>
    <property type="match status" value="1"/>
</dbReference>
<comment type="function">
    <text evidence="9 11">Required for accurate and efficient protein synthesis under certain stress conditions. May act as a fidelity factor of the translation reaction, by catalyzing a one-codon backward translocation of tRNAs on improperly translocated ribosomes. Back-translocation proceeds from a post-translocation (POST) complex to a pre-translocation (PRE) complex, thus giving elongation factor G a second chance to translocate the tRNAs correctly. Binds to ribosomes in a GTP-dependent manner.</text>
</comment>
<evidence type="ECO:0000256" key="6">
    <source>
        <dbReference type="ARBA" id="ARBA00023134"/>
    </source>
</evidence>
<dbReference type="Pfam" id="PF03144">
    <property type="entry name" value="GTP_EFTU_D2"/>
    <property type="match status" value="1"/>
</dbReference>